<dbReference type="InterPro" id="IPR045851">
    <property type="entry name" value="AMP-bd_C_sf"/>
</dbReference>
<dbReference type="GO" id="GO:0016405">
    <property type="term" value="F:CoA-ligase activity"/>
    <property type="evidence" value="ECO:0007669"/>
    <property type="project" value="TreeGrafter"/>
</dbReference>
<dbReference type="InterPro" id="IPR020845">
    <property type="entry name" value="AMP-binding_CS"/>
</dbReference>
<dbReference type="EMBL" id="JH930474">
    <property type="protein sequence ID" value="EKM53455.1"/>
    <property type="molecule type" value="Genomic_DNA"/>
</dbReference>
<dbReference type="GeneID" id="18911277"/>
<reference evidence="4 5" key="1">
    <citation type="journal article" date="2012" name="BMC Genomics">
        <title>Comparative genomics of the white-rot fungi, Phanerochaete carnosa and P. chrysosporium, to elucidate the genetic basis of the distinct wood types they colonize.</title>
        <authorList>
            <person name="Suzuki H."/>
            <person name="MacDonald J."/>
            <person name="Syed K."/>
            <person name="Salamov A."/>
            <person name="Hori C."/>
            <person name="Aerts A."/>
            <person name="Henrissat B."/>
            <person name="Wiebenga A."/>
            <person name="vanKuyk P.A."/>
            <person name="Barry K."/>
            <person name="Lindquist E."/>
            <person name="LaButti K."/>
            <person name="Lapidus A."/>
            <person name="Lucas S."/>
            <person name="Coutinho P."/>
            <person name="Gong Y."/>
            <person name="Samejima M."/>
            <person name="Mahadevan R."/>
            <person name="Abou-Zaid M."/>
            <person name="de Vries R.P."/>
            <person name="Igarashi K."/>
            <person name="Yadav J.S."/>
            <person name="Grigoriev I.V."/>
            <person name="Master E.R."/>
        </authorList>
    </citation>
    <scope>NUCLEOTIDE SEQUENCE [LARGE SCALE GENOMIC DNA]</scope>
    <source>
        <strain evidence="4 5">HHB-10118-sp</strain>
    </source>
</reference>
<feature type="domain" description="AMP-dependent synthetase/ligase" evidence="3">
    <location>
        <begin position="26"/>
        <end position="414"/>
    </location>
</feature>
<dbReference type="CDD" id="cd05911">
    <property type="entry name" value="Firefly_Luc_like"/>
    <property type="match status" value="1"/>
</dbReference>
<protein>
    <recommendedName>
        <fullName evidence="3">AMP-dependent synthetase/ligase domain-containing protein</fullName>
    </recommendedName>
</protein>
<keyword evidence="5" id="KW-1185">Reference proteome</keyword>
<evidence type="ECO:0000259" key="3">
    <source>
        <dbReference type="Pfam" id="PF00501"/>
    </source>
</evidence>
<dbReference type="HOGENOM" id="CLU_000022_59_2_1"/>
<evidence type="ECO:0000256" key="2">
    <source>
        <dbReference type="ARBA" id="ARBA00022598"/>
    </source>
</evidence>
<dbReference type="RefSeq" id="XP_007398146.1">
    <property type="nucleotide sequence ID" value="XM_007398084.1"/>
</dbReference>
<dbReference type="FunCoup" id="K5W2V2">
    <property type="interactions" value="299"/>
</dbReference>
<accession>K5W2V2</accession>
<organism evidence="4 5">
    <name type="scientific">Phanerochaete carnosa (strain HHB-10118-sp)</name>
    <name type="common">White-rot fungus</name>
    <name type="synonym">Peniophora carnosa</name>
    <dbReference type="NCBI Taxonomy" id="650164"/>
    <lineage>
        <taxon>Eukaryota</taxon>
        <taxon>Fungi</taxon>
        <taxon>Dikarya</taxon>
        <taxon>Basidiomycota</taxon>
        <taxon>Agaricomycotina</taxon>
        <taxon>Agaricomycetes</taxon>
        <taxon>Polyporales</taxon>
        <taxon>Phanerochaetaceae</taxon>
        <taxon>Phanerochaete</taxon>
    </lineage>
</organism>
<dbReference type="STRING" id="650164.K5W2V2"/>
<dbReference type="SUPFAM" id="SSF56801">
    <property type="entry name" value="Acetyl-CoA synthetase-like"/>
    <property type="match status" value="1"/>
</dbReference>
<evidence type="ECO:0000313" key="4">
    <source>
        <dbReference type="EMBL" id="EKM53455.1"/>
    </source>
</evidence>
<gene>
    <name evidence="4" type="ORF">PHACADRAFT_197887</name>
</gene>
<dbReference type="PROSITE" id="PS00455">
    <property type="entry name" value="AMP_BINDING"/>
    <property type="match status" value="1"/>
</dbReference>
<dbReference type="InterPro" id="IPR000873">
    <property type="entry name" value="AMP-dep_synth/lig_dom"/>
</dbReference>
<dbReference type="PANTHER" id="PTHR24096">
    <property type="entry name" value="LONG-CHAIN-FATTY-ACID--COA LIGASE"/>
    <property type="match status" value="1"/>
</dbReference>
<dbReference type="Gene3D" id="3.40.50.12780">
    <property type="entry name" value="N-terminal domain of ligase-like"/>
    <property type="match status" value="1"/>
</dbReference>
<evidence type="ECO:0000313" key="5">
    <source>
        <dbReference type="Proteomes" id="UP000008370"/>
    </source>
</evidence>
<dbReference type="Gene3D" id="3.30.300.30">
    <property type="match status" value="1"/>
</dbReference>
<dbReference type="InterPro" id="IPR042099">
    <property type="entry name" value="ANL_N_sf"/>
</dbReference>
<dbReference type="OrthoDB" id="1898221at2759"/>
<comment type="similarity">
    <text evidence="1">Belongs to the ATP-dependent AMP-binding enzyme family.</text>
</comment>
<proteinExistence type="inferred from homology"/>
<dbReference type="PANTHER" id="PTHR24096:SF149">
    <property type="entry name" value="AMP-BINDING DOMAIN-CONTAINING PROTEIN-RELATED"/>
    <property type="match status" value="1"/>
</dbReference>
<sequence>MKIYTSPYPPVPLVHESVFTNLFRTHFNEHPPDAPAFIDAATGFTITRAGTCDLSLSFAHGLRHAFSELGGVPLARGDVVMVFSPNSIAWAPMMFGGWAAGLRLTLANSSYTPREVAHQWKDSGAKTVLVHPALLPVVLDAFKLVHVDTSEARRRIVVIDWQTSHGSARPGEFICMTDLMDKGRLSEEEKFLGEQAHETTLLCYSSGTTGKPKGVETTHHNLTSMFDMAAITFPKLSNPNPRMLAMLPLYHIYGIIKLLGCQLHRGVPLVIMEKFEPVAFCRAIQDHKVTQAFIVPPVCVVLSQHPAVEQFNLTSLEWLLCAAAPLSQQLLMMTNDRLHSVGARVSITQGYGLTETSPTLTFQDTDSYLRKAGSVGSLLPNLEARLVVDDTRDAAEGEAGELWVRGPTVFKGYLNKPEATRNAITPEGWFKTGDIAIRDSEGYYTIVDRLKELIKYKGFQVPPAELEGVLIEHPDIADAGVVGVYSDVEATELPRQVAIRDCQCLGCTAYRDCRAYVVPARKLTPGEKKEFAESVEKWVRSKLARHKYLRGGVIVVDAIPKRQVLIFHRLMSV</sequence>
<dbReference type="Pfam" id="PF00501">
    <property type="entry name" value="AMP-binding"/>
    <property type="match status" value="1"/>
</dbReference>
<dbReference type="InParanoid" id="K5W2V2"/>
<evidence type="ECO:0000256" key="1">
    <source>
        <dbReference type="ARBA" id="ARBA00006432"/>
    </source>
</evidence>
<dbReference type="AlphaFoldDB" id="K5W2V2"/>
<dbReference type="Proteomes" id="UP000008370">
    <property type="component" value="Unassembled WGS sequence"/>
</dbReference>
<keyword evidence="2" id="KW-0436">Ligase</keyword>
<dbReference type="KEGG" id="pco:PHACADRAFT_197887"/>
<name>K5W2V2_PHACS</name>